<comment type="caution">
    <text evidence="1">The sequence shown here is derived from an EMBL/GenBank/DDBJ whole genome shotgun (WGS) entry which is preliminary data.</text>
</comment>
<proteinExistence type="predicted"/>
<keyword evidence="2" id="KW-1185">Reference proteome</keyword>
<dbReference type="EMBL" id="BLXT01006238">
    <property type="protein sequence ID" value="GFO30478.1"/>
    <property type="molecule type" value="Genomic_DNA"/>
</dbReference>
<sequence>MRNSGAFAKSLLTDWLRQQTLWHVDRMLIQGNGEITLMNVTELKTHQRAELPTHPASKVEDYHEVYNHKQMYVEKLPGIAQCMDFDKTLNSPQECRRYFCPLCQW</sequence>
<evidence type="ECO:0000313" key="1">
    <source>
        <dbReference type="EMBL" id="GFO30478.1"/>
    </source>
</evidence>
<accession>A0AAV4CHF4</accession>
<gene>
    <name evidence="1" type="ORF">PoB_005698300</name>
</gene>
<organism evidence="1 2">
    <name type="scientific">Plakobranchus ocellatus</name>
    <dbReference type="NCBI Taxonomy" id="259542"/>
    <lineage>
        <taxon>Eukaryota</taxon>
        <taxon>Metazoa</taxon>
        <taxon>Spiralia</taxon>
        <taxon>Lophotrochozoa</taxon>
        <taxon>Mollusca</taxon>
        <taxon>Gastropoda</taxon>
        <taxon>Heterobranchia</taxon>
        <taxon>Euthyneura</taxon>
        <taxon>Panpulmonata</taxon>
        <taxon>Sacoglossa</taxon>
        <taxon>Placobranchoidea</taxon>
        <taxon>Plakobranchidae</taxon>
        <taxon>Plakobranchus</taxon>
    </lineage>
</organism>
<reference evidence="1 2" key="1">
    <citation type="journal article" date="2021" name="Elife">
        <title>Chloroplast acquisition without the gene transfer in kleptoplastic sea slugs, Plakobranchus ocellatus.</title>
        <authorList>
            <person name="Maeda T."/>
            <person name="Takahashi S."/>
            <person name="Yoshida T."/>
            <person name="Shimamura S."/>
            <person name="Takaki Y."/>
            <person name="Nagai Y."/>
            <person name="Toyoda A."/>
            <person name="Suzuki Y."/>
            <person name="Arimoto A."/>
            <person name="Ishii H."/>
            <person name="Satoh N."/>
            <person name="Nishiyama T."/>
            <person name="Hasebe M."/>
            <person name="Maruyama T."/>
            <person name="Minagawa J."/>
            <person name="Obokata J."/>
            <person name="Shigenobu S."/>
        </authorList>
    </citation>
    <scope>NUCLEOTIDE SEQUENCE [LARGE SCALE GENOMIC DNA]</scope>
</reference>
<dbReference type="AlphaFoldDB" id="A0AAV4CHF4"/>
<evidence type="ECO:0000313" key="2">
    <source>
        <dbReference type="Proteomes" id="UP000735302"/>
    </source>
</evidence>
<dbReference type="Proteomes" id="UP000735302">
    <property type="component" value="Unassembled WGS sequence"/>
</dbReference>
<protein>
    <submittedName>
        <fullName evidence="1">Uncharacterized protein</fullName>
    </submittedName>
</protein>
<name>A0AAV4CHF4_9GAST</name>